<accession>A0ABX5CJF0</accession>
<comment type="subcellular location">
    <subcellularLocation>
        <location evidence="1">Cell membrane</location>
        <topology evidence="1">Multi-pass membrane protein</topology>
    </subcellularLocation>
</comment>
<evidence type="ECO:0000313" key="9">
    <source>
        <dbReference type="EMBL" id="PRO67585.1"/>
    </source>
</evidence>
<evidence type="ECO:0000259" key="8">
    <source>
        <dbReference type="PROSITE" id="PS50893"/>
    </source>
</evidence>
<gene>
    <name evidence="9" type="ORF">C6Y39_18055</name>
</gene>
<keyword evidence="6 7" id="KW-0472">Membrane</keyword>
<evidence type="ECO:0000256" key="6">
    <source>
        <dbReference type="ARBA" id="ARBA00023136"/>
    </source>
</evidence>
<evidence type="ECO:0000256" key="3">
    <source>
        <dbReference type="ARBA" id="ARBA00022741"/>
    </source>
</evidence>
<reference evidence="10" key="1">
    <citation type="journal article" date="2020" name="Int. J. Syst. Evol. Microbiol.">
        <title>Alteromonas alba sp. nov., a marine bacterium isolated from the seawater of the West Pacific Ocean.</title>
        <authorList>
            <person name="Sun C."/>
            <person name="Wu Y.-H."/>
            <person name="Xamxidin M."/>
            <person name="Cheng H."/>
            <person name="Xu X.-W."/>
        </authorList>
    </citation>
    <scope>NUCLEOTIDE SEQUENCE [LARGE SCALE GENOMIC DNA]</scope>
    <source>
        <strain evidence="10">9a2</strain>
    </source>
</reference>
<name>A0ABX5CJF0_9ALTE</name>
<feature type="domain" description="ABC transporter" evidence="8">
    <location>
        <begin position="334"/>
        <end position="550"/>
    </location>
</feature>
<evidence type="ECO:0000256" key="4">
    <source>
        <dbReference type="ARBA" id="ARBA00022840"/>
    </source>
</evidence>
<feature type="transmembrane region" description="Helical" evidence="7">
    <location>
        <begin position="114"/>
        <end position="137"/>
    </location>
</feature>
<dbReference type="RefSeq" id="WP_105932603.1">
    <property type="nucleotide sequence ID" value="NZ_PVNO01000031.1"/>
</dbReference>
<sequence>MNSTKPAYLTLLLALAHGVAGISILVISSWFIAVSAIAPVGFNYVIPAVVIRALALLRIASGYASMWVGHNDLLARIANIRLGVFSQLENSQINEKALTTEALAHHTEELASRWIAWIAPLSSIMFIFTSLCFIATWFDFPGAGLLIVLFAAWSIAVTLQGLRALRIAKRATCANAEFRQSSNNFLNSSAIWHLNRGLVGQCEDNATQQHNSHSASNASTLDVKEIKASNIVGKNVSAKAVWQEKIAQKNTASRTAWWFQGIAFLLVVLMISGALSIAQTLLFAPIAIVVPMVLLAAPDWAGNAFSSISKFAQYKQSAKALRQMKTTPIKMLCEREINTAITLTDFSIKGRRTNKVNTSMPAKGVVCVSGASGCGKSSLLQGLAGLLPANGKREIDGVNIPPGLVSNWRYVEQEPIILSGTLALNLDPAGQEIPHNQMTTLVQELGLDKGLLLSTWVGKAGRPLSGGEKKRVALARAILAKPRVLLVDEPFEGLDIHTQQRVCDVLNRYATDKLVIIASHVTPKALVVQKNVQLDEASVVTVNGEHRATL</sequence>
<evidence type="ECO:0000256" key="2">
    <source>
        <dbReference type="ARBA" id="ARBA00022692"/>
    </source>
</evidence>
<dbReference type="InterPro" id="IPR017871">
    <property type="entry name" value="ABC_transporter-like_CS"/>
</dbReference>
<keyword evidence="4" id="KW-0067">ATP-binding</keyword>
<dbReference type="Proteomes" id="UP000239539">
    <property type="component" value="Unassembled WGS sequence"/>
</dbReference>
<feature type="transmembrane region" description="Helical" evidence="7">
    <location>
        <begin position="281"/>
        <end position="301"/>
    </location>
</feature>
<evidence type="ECO:0000256" key="7">
    <source>
        <dbReference type="SAM" id="Phobius"/>
    </source>
</evidence>
<dbReference type="InterPro" id="IPR003593">
    <property type="entry name" value="AAA+_ATPase"/>
</dbReference>
<dbReference type="InterPro" id="IPR027417">
    <property type="entry name" value="P-loop_NTPase"/>
</dbReference>
<dbReference type="InterPro" id="IPR003439">
    <property type="entry name" value="ABC_transporter-like_ATP-bd"/>
</dbReference>
<keyword evidence="3" id="KW-0547">Nucleotide-binding</keyword>
<keyword evidence="2 7" id="KW-0812">Transmembrane</keyword>
<dbReference type="PROSITE" id="PS50893">
    <property type="entry name" value="ABC_TRANSPORTER_2"/>
    <property type="match status" value="1"/>
</dbReference>
<dbReference type="Pfam" id="PF00005">
    <property type="entry name" value="ABC_tran"/>
    <property type="match status" value="1"/>
</dbReference>
<dbReference type="PROSITE" id="PS00211">
    <property type="entry name" value="ABC_TRANSPORTER_1"/>
    <property type="match status" value="1"/>
</dbReference>
<evidence type="ECO:0000313" key="10">
    <source>
        <dbReference type="Proteomes" id="UP000239539"/>
    </source>
</evidence>
<feature type="transmembrane region" description="Helical" evidence="7">
    <location>
        <begin position="31"/>
        <end position="57"/>
    </location>
</feature>
<comment type="caution">
    <text evidence="9">The sequence shown here is derived from an EMBL/GenBank/DDBJ whole genome shotgun (WGS) entry which is preliminary data.</text>
</comment>
<keyword evidence="5 7" id="KW-1133">Transmembrane helix</keyword>
<evidence type="ECO:0000256" key="1">
    <source>
        <dbReference type="ARBA" id="ARBA00004651"/>
    </source>
</evidence>
<keyword evidence="10" id="KW-1185">Reference proteome</keyword>
<evidence type="ECO:0000256" key="5">
    <source>
        <dbReference type="ARBA" id="ARBA00022989"/>
    </source>
</evidence>
<feature type="transmembrane region" description="Helical" evidence="7">
    <location>
        <begin position="143"/>
        <end position="162"/>
    </location>
</feature>
<dbReference type="Gene3D" id="3.40.50.300">
    <property type="entry name" value="P-loop containing nucleotide triphosphate hydrolases"/>
    <property type="match status" value="1"/>
</dbReference>
<dbReference type="PANTHER" id="PTHR24221:SF654">
    <property type="entry name" value="ATP-BINDING CASSETTE SUB-FAMILY B MEMBER 6"/>
    <property type="match status" value="1"/>
</dbReference>
<dbReference type="SUPFAM" id="SSF90123">
    <property type="entry name" value="ABC transporter transmembrane region"/>
    <property type="match status" value="1"/>
</dbReference>
<dbReference type="EMBL" id="PVNO01000031">
    <property type="protein sequence ID" value="PRO67585.1"/>
    <property type="molecule type" value="Genomic_DNA"/>
</dbReference>
<dbReference type="PANTHER" id="PTHR24221">
    <property type="entry name" value="ATP-BINDING CASSETTE SUB-FAMILY B"/>
    <property type="match status" value="1"/>
</dbReference>
<feature type="transmembrane region" description="Helical" evidence="7">
    <location>
        <begin position="255"/>
        <end position="275"/>
    </location>
</feature>
<organism evidence="9 10">
    <name type="scientific">Alteromonas gracilis</name>
    <dbReference type="NCBI Taxonomy" id="1479524"/>
    <lineage>
        <taxon>Bacteria</taxon>
        <taxon>Pseudomonadati</taxon>
        <taxon>Pseudomonadota</taxon>
        <taxon>Gammaproteobacteria</taxon>
        <taxon>Alteromonadales</taxon>
        <taxon>Alteromonadaceae</taxon>
        <taxon>Alteromonas/Salinimonas group</taxon>
        <taxon>Alteromonas</taxon>
    </lineage>
</organism>
<protein>
    <submittedName>
        <fullName evidence="9">Amino acid ABC transporter permease</fullName>
    </submittedName>
</protein>
<dbReference type="InterPro" id="IPR036640">
    <property type="entry name" value="ABC1_TM_sf"/>
</dbReference>
<dbReference type="SMART" id="SM00382">
    <property type="entry name" value="AAA"/>
    <property type="match status" value="1"/>
</dbReference>
<dbReference type="InterPro" id="IPR039421">
    <property type="entry name" value="Type_1_exporter"/>
</dbReference>
<proteinExistence type="predicted"/>
<dbReference type="SUPFAM" id="SSF52540">
    <property type="entry name" value="P-loop containing nucleoside triphosphate hydrolases"/>
    <property type="match status" value="1"/>
</dbReference>